<dbReference type="Gene3D" id="3.40.50.300">
    <property type="entry name" value="P-loop containing nucleotide triphosphate hydrolases"/>
    <property type="match status" value="1"/>
</dbReference>
<dbReference type="InterPro" id="IPR027417">
    <property type="entry name" value="P-loop_NTPase"/>
</dbReference>
<dbReference type="AlphaFoldDB" id="A0A9W8BAM8"/>
<comment type="caution">
    <text evidence="9">The sequence shown here is derived from an EMBL/GenBank/DDBJ whole genome shotgun (WGS) entry which is preliminary data.</text>
</comment>
<evidence type="ECO:0000259" key="8">
    <source>
        <dbReference type="PROSITE" id="PS50162"/>
    </source>
</evidence>
<evidence type="ECO:0000313" key="9">
    <source>
        <dbReference type="EMBL" id="KAJ1983065.1"/>
    </source>
</evidence>
<evidence type="ECO:0000256" key="5">
    <source>
        <dbReference type="ARBA" id="ARBA00023204"/>
    </source>
</evidence>
<sequence length="305" mass="33181">MVRPLTTYRLPPALVRQLRDAGYQTAQDLQQLSLAQVGQELSLSLSDITALDQALRASVPQPWSAQRVWDTASSLASIPTGSQALNSLFGSYGGVPYHLLTEVYGPPGIGKTQLAIQLCINAQRPLPACGHKIKAIYIDTEGSFVAQRAAQIARHAMHQWTQDAVTPGPMDESIITTLDDLLAGIIYIRVHSHPELMDTLAGLPGLIQTLGKVALVVIDSLTFPFRTDFDDMSVRSQQLTRTAQLTQALARDHALAVVLVNQMTTKFHAASSSLGQNSYLVPALGISWGHIPNFRVALSWEKGKR</sequence>
<name>A0A9W8BAM8_9FUNG</name>
<dbReference type="GO" id="GO:0005657">
    <property type="term" value="C:replication fork"/>
    <property type="evidence" value="ECO:0007669"/>
    <property type="project" value="TreeGrafter"/>
</dbReference>
<dbReference type="GO" id="GO:0008821">
    <property type="term" value="F:crossover junction DNA endonuclease activity"/>
    <property type="evidence" value="ECO:0007669"/>
    <property type="project" value="TreeGrafter"/>
</dbReference>
<dbReference type="EMBL" id="JANBQB010000071">
    <property type="protein sequence ID" value="KAJ1983065.1"/>
    <property type="molecule type" value="Genomic_DNA"/>
</dbReference>
<dbReference type="InterPro" id="IPR016467">
    <property type="entry name" value="DNA_recomb/repair_RecA-like"/>
</dbReference>
<dbReference type="PANTHER" id="PTHR46239">
    <property type="entry name" value="DNA REPAIR PROTEIN RAD51 HOMOLOG 3 RAD51C"/>
    <property type="match status" value="1"/>
</dbReference>
<dbReference type="PANTHER" id="PTHR46239:SF1">
    <property type="entry name" value="DNA REPAIR PROTEIN RAD51 HOMOLOG 3"/>
    <property type="match status" value="1"/>
</dbReference>
<dbReference type="GO" id="GO:0033063">
    <property type="term" value="C:Rad51B-Rad51C-Rad51D-XRCC2 complex"/>
    <property type="evidence" value="ECO:0007669"/>
    <property type="project" value="TreeGrafter"/>
</dbReference>
<evidence type="ECO:0000256" key="3">
    <source>
        <dbReference type="ARBA" id="ARBA00022763"/>
    </source>
</evidence>
<protein>
    <recommendedName>
        <fullName evidence="7">DNA repair protein RAD51 homolog 3</fullName>
    </recommendedName>
</protein>
<keyword evidence="2" id="KW-0547">Nucleotide-binding</keyword>
<dbReference type="Proteomes" id="UP001151582">
    <property type="component" value="Unassembled WGS sequence"/>
</dbReference>
<dbReference type="GO" id="GO:0000400">
    <property type="term" value="F:four-way junction DNA binding"/>
    <property type="evidence" value="ECO:0007669"/>
    <property type="project" value="TreeGrafter"/>
</dbReference>
<evidence type="ECO:0000256" key="2">
    <source>
        <dbReference type="ARBA" id="ARBA00022741"/>
    </source>
</evidence>
<dbReference type="InterPro" id="IPR013632">
    <property type="entry name" value="Rad51_C"/>
</dbReference>
<evidence type="ECO:0000313" key="10">
    <source>
        <dbReference type="Proteomes" id="UP001151582"/>
    </source>
</evidence>
<dbReference type="Pfam" id="PF08423">
    <property type="entry name" value="Rad51"/>
    <property type="match status" value="2"/>
</dbReference>
<dbReference type="InterPro" id="IPR052093">
    <property type="entry name" value="HR_Repair_Mediator"/>
</dbReference>
<accession>A0A9W8BAM8</accession>
<dbReference type="GO" id="GO:0033065">
    <property type="term" value="C:Rad51C-XRCC3 complex"/>
    <property type="evidence" value="ECO:0007669"/>
    <property type="project" value="TreeGrafter"/>
</dbReference>
<dbReference type="GO" id="GO:0000707">
    <property type="term" value="P:meiotic DNA recombinase assembly"/>
    <property type="evidence" value="ECO:0007669"/>
    <property type="project" value="TreeGrafter"/>
</dbReference>
<evidence type="ECO:0000256" key="1">
    <source>
        <dbReference type="ARBA" id="ARBA00004123"/>
    </source>
</evidence>
<evidence type="ECO:0000256" key="6">
    <source>
        <dbReference type="ARBA" id="ARBA00023242"/>
    </source>
</evidence>
<keyword evidence="10" id="KW-1185">Reference proteome</keyword>
<dbReference type="PROSITE" id="PS50162">
    <property type="entry name" value="RECA_2"/>
    <property type="match status" value="1"/>
</dbReference>
<keyword evidence="3" id="KW-0227">DNA damage</keyword>
<comment type="subcellular location">
    <subcellularLocation>
        <location evidence="1">Nucleus</location>
    </subcellularLocation>
</comment>
<evidence type="ECO:0000256" key="7">
    <source>
        <dbReference type="ARBA" id="ARBA00040674"/>
    </source>
</evidence>
<evidence type="ECO:0000256" key="4">
    <source>
        <dbReference type="ARBA" id="ARBA00022840"/>
    </source>
</evidence>
<dbReference type="GO" id="GO:0007131">
    <property type="term" value="P:reciprocal meiotic recombination"/>
    <property type="evidence" value="ECO:0007669"/>
    <property type="project" value="TreeGrafter"/>
</dbReference>
<keyword evidence="4" id="KW-0067">ATP-binding</keyword>
<proteinExistence type="predicted"/>
<dbReference type="PIRSF" id="PIRSF005856">
    <property type="entry name" value="Rad51"/>
    <property type="match status" value="1"/>
</dbReference>
<reference evidence="9" key="1">
    <citation type="submission" date="2022-07" db="EMBL/GenBank/DDBJ databases">
        <title>Phylogenomic reconstructions and comparative analyses of Kickxellomycotina fungi.</title>
        <authorList>
            <person name="Reynolds N.K."/>
            <person name="Stajich J.E."/>
            <person name="Barry K."/>
            <person name="Grigoriev I.V."/>
            <person name="Crous P."/>
            <person name="Smith M.E."/>
        </authorList>
    </citation>
    <scope>NUCLEOTIDE SEQUENCE</scope>
    <source>
        <strain evidence="9">RSA 567</strain>
    </source>
</reference>
<gene>
    <name evidence="9" type="ORF">H4R34_001487</name>
</gene>
<feature type="domain" description="RecA family profile 1" evidence="8">
    <location>
        <begin position="74"/>
        <end position="263"/>
    </location>
</feature>
<dbReference type="InterPro" id="IPR020588">
    <property type="entry name" value="RecA_ATP-bd"/>
</dbReference>
<dbReference type="SUPFAM" id="SSF52540">
    <property type="entry name" value="P-loop containing nucleoside triphosphate hydrolases"/>
    <property type="match status" value="1"/>
</dbReference>
<dbReference type="OrthoDB" id="5957327at2759"/>
<keyword evidence="5" id="KW-0234">DNA repair</keyword>
<organism evidence="9 10">
    <name type="scientific">Dimargaris verticillata</name>
    <dbReference type="NCBI Taxonomy" id="2761393"/>
    <lineage>
        <taxon>Eukaryota</taxon>
        <taxon>Fungi</taxon>
        <taxon>Fungi incertae sedis</taxon>
        <taxon>Zoopagomycota</taxon>
        <taxon>Kickxellomycotina</taxon>
        <taxon>Dimargaritomycetes</taxon>
        <taxon>Dimargaritales</taxon>
        <taxon>Dimargaritaceae</taxon>
        <taxon>Dimargaris</taxon>
    </lineage>
</organism>
<keyword evidence="6" id="KW-0539">Nucleus</keyword>
<dbReference type="GO" id="GO:0140664">
    <property type="term" value="F:ATP-dependent DNA damage sensor activity"/>
    <property type="evidence" value="ECO:0007669"/>
    <property type="project" value="InterPro"/>
</dbReference>
<dbReference type="GO" id="GO:0005524">
    <property type="term" value="F:ATP binding"/>
    <property type="evidence" value="ECO:0007669"/>
    <property type="project" value="UniProtKB-KW"/>
</dbReference>